<comment type="caution">
    <text evidence="2">The sequence shown here is derived from an EMBL/GenBank/DDBJ whole genome shotgun (WGS) entry which is preliminary data.</text>
</comment>
<dbReference type="Proteomes" id="UP001286313">
    <property type="component" value="Unassembled WGS sequence"/>
</dbReference>
<evidence type="ECO:0000313" key="2">
    <source>
        <dbReference type="EMBL" id="KAK3873908.1"/>
    </source>
</evidence>
<sequence>MLATEGDELSGGGSRPGEGTDKEGKKWWKRLKERDR</sequence>
<proteinExistence type="predicted"/>
<evidence type="ECO:0000313" key="3">
    <source>
        <dbReference type="Proteomes" id="UP001286313"/>
    </source>
</evidence>
<keyword evidence="3" id="KW-1185">Reference proteome</keyword>
<dbReference type="EMBL" id="JAWQEG010002168">
    <property type="protein sequence ID" value="KAK3873908.1"/>
    <property type="molecule type" value="Genomic_DNA"/>
</dbReference>
<organism evidence="2 3">
    <name type="scientific">Petrolisthes cinctipes</name>
    <name type="common">Flat porcelain crab</name>
    <dbReference type="NCBI Taxonomy" id="88211"/>
    <lineage>
        <taxon>Eukaryota</taxon>
        <taxon>Metazoa</taxon>
        <taxon>Ecdysozoa</taxon>
        <taxon>Arthropoda</taxon>
        <taxon>Crustacea</taxon>
        <taxon>Multicrustacea</taxon>
        <taxon>Malacostraca</taxon>
        <taxon>Eumalacostraca</taxon>
        <taxon>Eucarida</taxon>
        <taxon>Decapoda</taxon>
        <taxon>Pleocyemata</taxon>
        <taxon>Anomura</taxon>
        <taxon>Galatheoidea</taxon>
        <taxon>Porcellanidae</taxon>
        <taxon>Petrolisthes</taxon>
    </lineage>
</organism>
<accession>A0AAE1KIV2</accession>
<protein>
    <submittedName>
        <fullName evidence="2">Uncharacterized protein</fullName>
    </submittedName>
</protein>
<evidence type="ECO:0000256" key="1">
    <source>
        <dbReference type="SAM" id="MobiDB-lite"/>
    </source>
</evidence>
<reference evidence="2" key="1">
    <citation type="submission" date="2023-10" db="EMBL/GenBank/DDBJ databases">
        <title>Genome assemblies of two species of porcelain crab, Petrolisthes cinctipes and Petrolisthes manimaculis (Anomura: Porcellanidae).</title>
        <authorList>
            <person name="Angst P."/>
        </authorList>
    </citation>
    <scope>NUCLEOTIDE SEQUENCE</scope>
    <source>
        <strain evidence="2">PB745_01</strain>
        <tissue evidence="2">Gill</tissue>
    </source>
</reference>
<feature type="region of interest" description="Disordered" evidence="1">
    <location>
        <begin position="1"/>
        <end position="36"/>
    </location>
</feature>
<dbReference type="AlphaFoldDB" id="A0AAE1KIV2"/>
<feature type="non-terminal residue" evidence="2">
    <location>
        <position position="36"/>
    </location>
</feature>
<feature type="compositionally biased region" description="Basic and acidic residues" evidence="1">
    <location>
        <begin position="18"/>
        <end position="36"/>
    </location>
</feature>
<name>A0AAE1KIV2_PETCI</name>
<gene>
    <name evidence="2" type="ORF">Pcinc_021105</name>
</gene>